<sequence length="338" mass="37987">MIILSIISFLVIDAHAGSQTIHGGHYRNFFVASGDTVIVSGDILVQKNLTTNGAVQYNASPKSNLVVLGDIIKTQSVYGGRHGNASINNDIIGRDQSHHYFGENTKTDSHFFVGHGASVSRITENNKDKIPQNIKDMILTYAPHTEAGKALPVNLIFFKGEVNENNVTLLWETASEQNSKEFILLVSDNNGKKFKQLKKIKAGGNSNTVLKYEYTDRKVSYGNHIYKLIERDFDGKEQSWTQLINVSSHLMDDRVLNVYPIPCRTILNIELYNLGENDELDIEMIHASTGQKIQVVHEEESEEYHQQLNVANIESGVYFLIINDNGRAVFKKEIIIQH</sequence>
<protein>
    <submittedName>
        <fullName evidence="2">T9SS type A sorting domain-containing protein</fullName>
    </submittedName>
</protein>
<evidence type="ECO:0000313" key="2">
    <source>
        <dbReference type="EMBL" id="NME72882.1"/>
    </source>
</evidence>
<dbReference type="EMBL" id="JABANE010000231">
    <property type="protein sequence ID" value="NME72882.1"/>
    <property type="molecule type" value="Genomic_DNA"/>
</dbReference>
<proteinExistence type="predicted"/>
<name>A0A7X9XDI4_9BACT</name>
<organism evidence="2 3">
    <name type="scientific">Flammeovirga aprica JL-4</name>
    <dbReference type="NCBI Taxonomy" id="694437"/>
    <lineage>
        <taxon>Bacteria</taxon>
        <taxon>Pseudomonadati</taxon>
        <taxon>Bacteroidota</taxon>
        <taxon>Cytophagia</taxon>
        <taxon>Cytophagales</taxon>
        <taxon>Flammeovirgaceae</taxon>
        <taxon>Flammeovirga</taxon>
    </lineage>
</organism>
<feature type="domain" description="Secretion system C-terminal sorting" evidence="1">
    <location>
        <begin position="258"/>
        <end position="335"/>
    </location>
</feature>
<dbReference type="InterPro" id="IPR026444">
    <property type="entry name" value="Secre_tail"/>
</dbReference>
<gene>
    <name evidence="2" type="ORF">HHU12_33300</name>
</gene>
<dbReference type="Pfam" id="PF18962">
    <property type="entry name" value="Por_Secre_tail"/>
    <property type="match status" value="1"/>
</dbReference>
<dbReference type="Proteomes" id="UP000576082">
    <property type="component" value="Unassembled WGS sequence"/>
</dbReference>
<accession>A0A7X9XDI4</accession>
<evidence type="ECO:0000313" key="3">
    <source>
        <dbReference type="Proteomes" id="UP000576082"/>
    </source>
</evidence>
<dbReference type="RefSeq" id="WP_169661040.1">
    <property type="nucleotide sequence ID" value="NZ_JABANE010000231.1"/>
</dbReference>
<dbReference type="NCBIfam" id="TIGR04183">
    <property type="entry name" value="Por_Secre_tail"/>
    <property type="match status" value="1"/>
</dbReference>
<evidence type="ECO:0000259" key="1">
    <source>
        <dbReference type="Pfam" id="PF18962"/>
    </source>
</evidence>
<reference evidence="2 3" key="1">
    <citation type="submission" date="2020-04" db="EMBL/GenBank/DDBJ databases">
        <title>Flammeovirga sp. SR4, a novel species isolated from seawater.</title>
        <authorList>
            <person name="Wang X."/>
        </authorList>
    </citation>
    <scope>NUCLEOTIDE SEQUENCE [LARGE SCALE GENOMIC DNA]</scope>
    <source>
        <strain evidence="2 3">ATCC 23126</strain>
    </source>
</reference>
<keyword evidence="3" id="KW-1185">Reference proteome</keyword>
<dbReference type="AlphaFoldDB" id="A0A7X9XDI4"/>
<comment type="caution">
    <text evidence="2">The sequence shown here is derived from an EMBL/GenBank/DDBJ whole genome shotgun (WGS) entry which is preliminary data.</text>
</comment>